<keyword evidence="1" id="KW-0812">Transmembrane</keyword>
<dbReference type="AlphaFoldDB" id="A0A1G9HVD4"/>
<reference evidence="3" key="1">
    <citation type="submission" date="2016-10" db="EMBL/GenBank/DDBJ databases">
        <authorList>
            <person name="Varghese N."/>
            <person name="Submissions S."/>
        </authorList>
    </citation>
    <scope>NUCLEOTIDE SEQUENCE [LARGE SCALE GENOMIC DNA]</scope>
    <source>
        <strain evidence="3">CGMCC 1.11012</strain>
    </source>
</reference>
<feature type="transmembrane region" description="Helical" evidence="1">
    <location>
        <begin position="12"/>
        <end position="32"/>
    </location>
</feature>
<feature type="transmembrane region" description="Helical" evidence="1">
    <location>
        <begin position="69"/>
        <end position="88"/>
    </location>
</feature>
<keyword evidence="1" id="KW-1133">Transmembrane helix</keyword>
<gene>
    <name evidence="2" type="ORF">SAMN05216192_1862</name>
</gene>
<evidence type="ECO:0000256" key="1">
    <source>
        <dbReference type="SAM" id="Phobius"/>
    </source>
</evidence>
<dbReference type="EMBL" id="FNDX01000086">
    <property type="protein sequence ID" value="SDL16937.1"/>
    <property type="molecule type" value="Genomic_DNA"/>
</dbReference>
<sequence>MKVIKAALQSILYAFLIVGFHLILIYFLEIRIEGWETELIKESIKVYFLPLLLCFINSLMIIRSRRVKYHVTWFLLSTIPSSLLLMFFKSIQDIGERERQFVSIELFPKYSLEMFSFLPGGLLVFQLLFTLYLLIKIRIETNR</sequence>
<protein>
    <submittedName>
        <fullName evidence="2">Uncharacterized protein</fullName>
    </submittedName>
</protein>
<keyword evidence="1" id="KW-0472">Membrane</keyword>
<proteinExistence type="predicted"/>
<evidence type="ECO:0000313" key="2">
    <source>
        <dbReference type="EMBL" id="SDL16937.1"/>
    </source>
</evidence>
<keyword evidence="3" id="KW-1185">Reference proteome</keyword>
<feature type="transmembrane region" description="Helical" evidence="1">
    <location>
        <begin position="44"/>
        <end position="62"/>
    </location>
</feature>
<accession>A0A1G9HVD4</accession>
<name>A0A1G9HVD4_9BACL</name>
<dbReference type="STRING" id="1174501.SAMN05216192_1862"/>
<organism evidence="2 3">
    <name type="scientific">Paenibacillus typhae</name>
    <dbReference type="NCBI Taxonomy" id="1174501"/>
    <lineage>
        <taxon>Bacteria</taxon>
        <taxon>Bacillati</taxon>
        <taxon>Bacillota</taxon>
        <taxon>Bacilli</taxon>
        <taxon>Bacillales</taxon>
        <taxon>Paenibacillaceae</taxon>
        <taxon>Paenibacillus</taxon>
    </lineage>
</organism>
<evidence type="ECO:0000313" key="3">
    <source>
        <dbReference type="Proteomes" id="UP000199050"/>
    </source>
</evidence>
<dbReference type="Proteomes" id="UP000199050">
    <property type="component" value="Unassembled WGS sequence"/>
</dbReference>
<feature type="transmembrane region" description="Helical" evidence="1">
    <location>
        <begin position="114"/>
        <end position="135"/>
    </location>
</feature>